<dbReference type="Gene3D" id="3.40.50.10070">
    <property type="entry name" value="TolB, N-terminal domain"/>
    <property type="match status" value="1"/>
</dbReference>
<feature type="domain" description="Bacterial transcriptional activator" evidence="1">
    <location>
        <begin position="91"/>
        <end position="227"/>
    </location>
</feature>
<dbReference type="Gene3D" id="1.10.10.10">
    <property type="entry name" value="Winged helix-like DNA-binding domain superfamily/Winged helix DNA-binding domain"/>
    <property type="match status" value="1"/>
</dbReference>
<accession>A0A6L5Z3K1</accession>
<dbReference type="SMART" id="SM01043">
    <property type="entry name" value="BTAD"/>
    <property type="match status" value="1"/>
</dbReference>
<dbReference type="AlphaFoldDB" id="A0A6L5Z3K1"/>
<keyword evidence="3" id="KW-1185">Reference proteome</keyword>
<sequence length="641" mass="70247">MLGKLCVLRNGRPVELPPSRKVRALLGYLAVADNPVGRSRLCEIMGDLPSDPRAELRWYLSKIRAVLDGPGRRRVVTDGDMVSLDLDGAAVDAVEIERAALTGLENTPTPELRRLAPLFAGDFLEGFDLNRSPQLDHWLTTQRSHFRDRHAQVLAGLIGRLPADGAEARALAERWVILAPFEPPAHRALMSALPPAAAERHLAAAVRLFEAEGMDPAPLRAARRAVRAAPAAVPATELPTRTDPAPQGYRASLAVMPFRESEAADGQAQLGAGLTRDIIARLAKLRALFVIAYGSVSALAERGLEPAEAARILNVDYLACGAVLRRGDRIRIDVEMAETRSARLLWAETYDAAVTDPFEVFDRIGDSIVQAIASEVETVEKNRAVLKPPNSLNAWEAFHRGLWHMYRFTRADNAEAQEFFRRSIAADPTFSRAHAGLSFTHWQNAFQNWQDRTRETDLAIEAAGCSLMADDHDPGAHWAMGRALWLRRDEAPAVGELEQAVRLSPNFAQGHYALSFVNAQTGDAEAAIGSADLSGRLSPFDPMLFAIHGARAMAHVRLGRFEQAADSALQATARPNAHALIHMIAAFCLVLAGRTDEAGAVAATLRRAHPGYRIDEFLHAFRFPADIEQLYRRAAVRLQLD</sequence>
<evidence type="ECO:0000259" key="1">
    <source>
        <dbReference type="SMART" id="SM01043"/>
    </source>
</evidence>
<dbReference type="InterPro" id="IPR005158">
    <property type="entry name" value="BTAD"/>
</dbReference>
<dbReference type="PANTHER" id="PTHR35807">
    <property type="entry name" value="TRANSCRIPTIONAL REGULATOR REDD-RELATED"/>
    <property type="match status" value="1"/>
</dbReference>
<dbReference type="SUPFAM" id="SSF48452">
    <property type="entry name" value="TPR-like"/>
    <property type="match status" value="1"/>
</dbReference>
<dbReference type="Gene3D" id="1.25.40.10">
    <property type="entry name" value="Tetratricopeptide repeat domain"/>
    <property type="match status" value="1"/>
</dbReference>
<evidence type="ECO:0000313" key="3">
    <source>
        <dbReference type="Proteomes" id="UP000474957"/>
    </source>
</evidence>
<dbReference type="EMBL" id="WIND01000015">
    <property type="protein sequence ID" value="MSU91107.1"/>
    <property type="molecule type" value="Genomic_DNA"/>
</dbReference>
<evidence type="ECO:0000313" key="2">
    <source>
        <dbReference type="EMBL" id="MSU91107.1"/>
    </source>
</evidence>
<proteinExistence type="predicted"/>
<name>A0A6L5Z3K1_9RHOB</name>
<dbReference type="InterPro" id="IPR011990">
    <property type="entry name" value="TPR-like_helical_dom_sf"/>
</dbReference>
<organism evidence="2 3">
    <name type="scientific">Halovulum marinum</name>
    <dbReference type="NCBI Taxonomy" id="2662447"/>
    <lineage>
        <taxon>Bacteria</taxon>
        <taxon>Pseudomonadati</taxon>
        <taxon>Pseudomonadota</taxon>
        <taxon>Alphaproteobacteria</taxon>
        <taxon>Rhodobacterales</taxon>
        <taxon>Paracoccaceae</taxon>
        <taxon>Halovulum</taxon>
    </lineage>
</organism>
<gene>
    <name evidence="2" type="ORF">GE300_16080</name>
</gene>
<dbReference type="Proteomes" id="UP000474957">
    <property type="component" value="Unassembled WGS sequence"/>
</dbReference>
<reference evidence="2 3" key="1">
    <citation type="submission" date="2019-10" db="EMBL/GenBank/DDBJ databases">
        <title>Cognatihalovulum marinum gen. nov. sp. nov., a new member of the family Rhodobacteraceae isolated from deep seawater of the Northwest Indian Ocean.</title>
        <authorList>
            <person name="Ruan C."/>
            <person name="Wang J."/>
            <person name="Zheng X."/>
            <person name="Song L."/>
            <person name="Zhu Y."/>
            <person name="Huang Y."/>
            <person name="Lu Z."/>
            <person name="Du W."/>
            <person name="Huang L."/>
            <person name="Dai X."/>
        </authorList>
    </citation>
    <scope>NUCLEOTIDE SEQUENCE [LARGE SCALE GENOMIC DNA]</scope>
    <source>
        <strain evidence="2 3">2CG4</strain>
    </source>
</reference>
<protein>
    <submittedName>
        <fullName evidence="2">Transcriptional regulator</fullName>
    </submittedName>
</protein>
<dbReference type="InterPro" id="IPR051677">
    <property type="entry name" value="AfsR-DnrI-RedD_regulator"/>
</dbReference>
<comment type="caution">
    <text evidence="2">The sequence shown here is derived from an EMBL/GenBank/DDBJ whole genome shotgun (WGS) entry which is preliminary data.</text>
</comment>
<dbReference type="RefSeq" id="WP_154447925.1">
    <property type="nucleotide sequence ID" value="NZ_WIND01000015.1"/>
</dbReference>
<dbReference type="InterPro" id="IPR036388">
    <property type="entry name" value="WH-like_DNA-bd_sf"/>
</dbReference>